<evidence type="ECO:0000313" key="3">
    <source>
        <dbReference type="Proteomes" id="UP000075884"/>
    </source>
</evidence>
<reference evidence="3" key="1">
    <citation type="submission" date="2013-03" db="EMBL/GenBank/DDBJ databases">
        <title>The Genome Sequence of Anopheles dirus WRAIR2.</title>
        <authorList>
            <consortium name="The Broad Institute Genomics Platform"/>
            <person name="Neafsey D.E."/>
            <person name="Walton C."/>
            <person name="Walker B."/>
            <person name="Young S.K."/>
            <person name="Zeng Q."/>
            <person name="Gargeya S."/>
            <person name="Fitzgerald M."/>
            <person name="Haas B."/>
            <person name="Abouelleil A."/>
            <person name="Allen A.W."/>
            <person name="Alvarado L."/>
            <person name="Arachchi H.M."/>
            <person name="Berlin A.M."/>
            <person name="Chapman S.B."/>
            <person name="Gainer-Dewar J."/>
            <person name="Goldberg J."/>
            <person name="Griggs A."/>
            <person name="Gujja S."/>
            <person name="Hansen M."/>
            <person name="Howarth C."/>
            <person name="Imamovic A."/>
            <person name="Ireland A."/>
            <person name="Larimer J."/>
            <person name="McCowan C."/>
            <person name="Murphy C."/>
            <person name="Pearson M."/>
            <person name="Poon T.W."/>
            <person name="Priest M."/>
            <person name="Roberts A."/>
            <person name="Saif S."/>
            <person name="Shea T."/>
            <person name="Sisk P."/>
            <person name="Sykes S."/>
            <person name="Wortman J."/>
            <person name="Nusbaum C."/>
            <person name="Birren B."/>
        </authorList>
    </citation>
    <scope>NUCLEOTIDE SEQUENCE [LARGE SCALE GENOMIC DNA]</scope>
    <source>
        <strain evidence="3">WRAIR2</strain>
    </source>
</reference>
<feature type="compositionally biased region" description="Gly residues" evidence="1">
    <location>
        <begin position="391"/>
        <end position="426"/>
    </location>
</feature>
<feature type="compositionally biased region" description="Basic residues" evidence="1">
    <location>
        <begin position="451"/>
        <end position="478"/>
    </location>
</feature>
<feature type="compositionally biased region" description="Pro residues" evidence="1">
    <location>
        <begin position="578"/>
        <end position="594"/>
    </location>
</feature>
<dbReference type="Proteomes" id="UP000075884">
    <property type="component" value="Unassembled WGS sequence"/>
</dbReference>
<sequence length="675" mass="70045">MTGSVSEDDPTHSGEEETVSFIDLPPSSLLHKQQMPEKGILKKHGLGLVLGDGGPKDKWHAASDDAQSDNLELIAQQESTIPSSGGQVVVGAGGIVGGVGGGGGGGGGVGIGGVGGIGGLGGGVGVGGAGVIGGVLGGVGGPGGPGILGVGGGVLGTVSDVERTMKSLNGYHEDILEALRSAAQAQRSSANTPSGSISEELLRKTLAECVTGSQLSAASVHPQDREYKRSVSSRTGSRENVCEPQPHVLSDAGQTATLLHHHRQQQQQQQVAQQVAQAVAAQQQHQVPPGLLGDEDDTPSVGPLRIRNLEDLIRQLEHHSSRHMSPSGSEDIRMSETEADRHYRVDSSAACSESSHGSNQQLAQVQKTATILPPYSSRCRPPRSDDEGRFSYGGGGGGGGGGSVGGGLIGGGGGGGGGGSGTGSGTGRYRHPASIRHQGHQSHSPHSPHSFTHHTHHGHAHGHSSHAGHSSHHSSHTHLHQDEEGIYESADPVHPHAHPHDRSGLDQRDTNDSESDELFQAQQQLARWASEDVVSVVVMEQGSDTSHAQGPSSANTMHGHMQQHPSQQQPPSHHHPQQQPPPSQQPPPPLPPPHQLIDSVSGVPVMGSCHSISSSMNHQQQLVNSRDYYPSPPSTETESSGSVIQPLRRGPITPGPGPDGNHIMESTGRYPEYKH</sequence>
<keyword evidence="3" id="KW-1185">Reference proteome</keyword>
<feature type="compositionally biased region" description="Low complexity" evidence="1">
    <location>
        <begin position="441"/>
        <end position="450"/>
    </location>
</feature>
<feature type="compositionally biased region" description="Low complexity" evidence="1">
    <location>
        <begin position="562"/>
        <end position="571"/>
    </location>
</feature>
<feature type="region of interest" description="Disordered" evidence="1">
    <location>
        <begin position="1"/>
        <end position="22"/>
    </location>
</feature>
<evidence type="ECO:0000256" key="1">
    <source>
        <dbReference type="SAM" id="MobiDB-lite"/>
    </source>
</evidence>
<protein>
    <submittedName>
        <fullName evidence="2">Uncharacterized protein</fullName>
    </submittedName>
</protein>
<dbReference type="VEuPathDB" id="VectorBase:ADIR004648"/>
<feature type="region of interest" description="Disordered" evidence="1">
    <location>
        <begin position="220"/>
        <end position="247"/>
    </location>
</feature>
<feature type="compositionally biased region" description="Polar residues" evidence="1">
    <location>
        <begin position="610"/>
        <end position="624"/>
    </location>
</feature>
<evidence type="ECO:0000313" key="2">
    <source>
        <dbReference type="EnsemblMetazoa" id="ADIR004648-PA"/>
    </source>
</evidence>
<reference evidence="2" key="2">
    <citation type="submission" date="2020-05" db="UniProtKB">
        <authorList>
            <consortium name="EnsemblMetazoa"/>
        </authorList>
    </citation>
    <scope>IDENTIFICATION</scope>
    <source>
        <strain evidence="2">WRAIR2</strain>
    </source>
</reference>
<feature type="compositionally biased region" description="Low complexity" evidence="1">
    <location>
        <begin position="347"/>
        <end position="358"/>
    </location>
</feature>
<organism evidence="2 3">
    <name type="scientific">Anopheles dirus</name>
    <dbReference type="NCBI Taxonomy" id="7168"/>
    <lineage>
        <taxon>Eukaryota</taxon>
        <taxon>Metazoa</taxon>
        <taxon>Ecdysozoa</taxon>
        <taxon>Arthropoda</taxon>
        <taxon>Hexapoda</taxon>
        <taxon>Insecta</taxon>
        <taxon>Pterygota</taxon>
        <taxon>Neoptera</taxon>
        <taxon>Endopterygota</taxon>
        <taxon>Diptera</taxon>
        <taxon>Nematocera</taxon>
        <taxon>Culicoidea</taxon>
        <taxon>Culicidae</taxon>
        <taxon>Anophelinae</taxon>
        <taxon>Anopheles</taxon>
    </lineage>
</organism>
<proteinExistence type="predicted"/>
<feature type="compositionally biased region" description="Basic residues" evidence="1">
    <location>
        <begin position="428"/>
        <end position="440"/>
    </location>
</feature>
<accession>A0A182NAH2</accession>
<feature type="compositionally biased region" description="Polar residues" evidence="1">
    <location>
        <begin position="542"/>
        <end position="556"/>
    </location>
</feature>
<name>A0A182NAH2_9DIPT</name>
<dbReference type="STRING" id="7168.A0A182NAH2"/>
<feature type="region of interest" description="Disordered" evidence="1">
    <location>
        <begin position="542"/>
        <end position="675"/>
    </location>
</feature>
<feature type="region of interest" description="Disordered" evidence="1">
    <location>
        <begin position="370"/>
        <end position="519"/>
    </location>
</feature>
<feature type="region of interest" description="Disordered" evidence="1">
    <location>
        <begin position="346"/>
        <end position="365"/>
    </location>
</feature>
<dbReference type="EnsemblMetazoa" id="ADIR004648-RA">
    <property type="protein sequence ID" value="ADIR004648-PA"/>
    <property type="gene ID" value="ADIR004648"/>
</dbReference>
<dbReference type="AlphaFoldDB" id="A0A182NAH2"/>
<feature type="compositionally biased region" description="Basic and acidic residues" evidence="1">
    <location>
        <begin position="491"/>
        <end position="511"/>
    </location>
</feature>